<feature type="region of interest" description="Disordered" evidence="4">
    <location>
        <begin position="338"/>
        <end position="366"/>
    </location>
</feature>
<feature type="compositionally biased region" description="Low complexity" evidence="4">
    <location>
        <begin position="351"/>
        <end position="361"/>
    </location>
</feature>
<evidence type="ECO:0000256" key="3">
    <source>
        <dbReference type="PROSITE-ProRule" id="PRU00266"/>
    </source>
</evidence>
<evidence type="ECO:0000256" key="2">
    <source>
        <dbReference type="ARBA" id="ARBA00022884"/>
    </source>
</evidence>
<protein>
    <recommendedName>
        <fullName evidence="5">DRBM domain-containing protein</fullName>
    </recommendedName>
</protein>
<dbReference type="Gene3D" id="3.30.160.20">
    <property type="match status" value="3"/>
</dbReference>
<dbReference type="PROSITE" id="PS50137">
    <property type="entry name" value="DS_RBD"/>
    <property type="match status" value="2"/>
</dbReference>
<dbReference type="AlphaFoldDB" id="A0AAN7LH15"/>
<evidence type="ECO:0000259" key="5">
    <source>
        <dbReference type="PROSITE" id="PS50137"/>
    </source>
</evidence>
<dbReference type="PANTHER" id="PTHR46031">
    <property type="match status" value="1"/>
</dbReference>
<comment type="caution">
    <text evidence="6">The sequence shown here is derived from an EMBL/GenBank/DDBJ whole genome shotgun (WGS) entry which is preliminary data.</text>
</comment>
<feature type="domain" description="DRBM" evidence="5">
    <location>
        <begin position="188"/>
        <end position="257"/>
    </location>
</feature>
<dbReference type="InterPro" id="IPR044450">
    <property type="entry name" value="AtDRB-like_DSRM_1"/>
</dbReference>
<dbReference type="CDD" id="cd19907">
    <property type="entry name" value="DSRM_AtDRB-like_rpt1"/>
    <property type="match status" value="1"/>
</dbReference>
<feature type="domain" description="DRBM" evidence="5">
    <location>
        <begin position="1"/>
        <end position="70"/>
    </location>
</feature>
<dbReference type="InterPro" id="IPR014720">
    <property type="entry name" value="dsRBD_dom"/>
</dbReference>
<dbReference type="SMART" id="SM00358">
    <property type="entry name" value="DSRM"/>
    <property type="match status" value="3"/>
</dbReference>
<feature type="compositionally biased region" description="Polar residues" evidence="4">
    <location>
        <begin position="419"/>
        <end position="452"/>
    </location>
</feature>
<name>A0AAN7LH15_TRANT</name>
<dbReference type="EMBL" id="JAXQNO010000014">
    <property type="protein sequence ID" value="KAK4784154.1"/>
    <property type="molecule type" value="Genomic_DNA"/>
</dbReference>
<evidence type="ECO:0000313" key="7">
    <source>
        <dbReference type="Proteomes" id="UP001346149"/>
    </source>
</evidence>
<keyword evidence="1" id="KW-0677">Repeat</keyword>
<dbReference type="GO" id="GO:0003725">
    <property type="term" value="F:double-stranded RNA binding"/>
    <property type="evidence" value="ECO:0007669"/>
    <property type="project" value="InterPro"/>
</dbReference>
<feature type="region of interest" description="Disordered" evidence="4">
    <location>
        <begin position="391"/>
        <end position="452"/>
    </location>
</feature>
<gene>
    <name evidence="6" type="ORF">SAY86_018522</name>
</gene>
<evidence type="ECO:0000313" key="6">
    <source>
        <dbReference type="EMBL" id="KAK4784154.1"/>
    </source>
</evidence>
<proteinExistence type="predicted"/>
<dbReference type="Proteomes" id="UP001346149">
    <property type="component" value="Unassembled WGS sequence"/>
</dbReference>
<organism evidence="6 7">
    <name type="scientific">Trapa natans</name>
    <name type="common">Water chestnut</name>
    <dbReference type="NCBI Taxonomy" id="22666"/>
    <lineage>
        <taxon>Eukaryota</taxon>
        <taxon>Viridiplantae</taxon>
        <taxon>Streptophyta</taxon>
        <taxon>Embryophyta</taxon>
        <taxon>Tracheophyta</taxon>
        <taxon>Spermatophyta</taxon>
        <taxon>Magnoliopsida</taxon>
        <taxon>eudicotyledons</taxon>
        <taxon>Gunneridae</taxon>
        <taxon>Pentapetalae</taxon>
        <taxon>rosids</taxon>
        <taxon>malvids</taxon>
        <taxon>Myrtales</taxon>
        <taxon>Lythraceae</taxon>
        <taxon>Trapa</taxon>
    </lineage>
</organism>
<feature type="compositionally biased region" description="Pro residues" evidence="4">
    <location>
        <begin position="72"/>
        <end position="93"/>
    </location>
</feature>
<sequence length="505" mass="54787">MYKSKLQELCHRKHWSLPQYYTTKEGPKHSPRFATTVTVNGFSFLTPNSSRSTKESHNEAAMLALEHLSAPTLPPTEPPIISPSPKPPTESPVIVPPPGRPSEPLIVAAPPNPPAPEPTDDLQDICAMLSSLKSLQPKLLEEYESTEMRMAGRPALMATPPEECRAPLNNQISRSIKEDAPVRDVWHLSKNQLQMYAQKRNLPLPTYSSERDGPPHASRFKCKVTVDGQTFEGPDYCSTLKDAEHAAARVALLAMSSTEDQERDSGLYKNLLQELAQKEGYRLPVYETKGTLGRFPTFTSTVVIEGESFTGQPEKSKKQAEMGAAKVGYTTLIERKRNQISTSHCPSKVGSSFLSSPSTSSQKNAIPSISTNVSAGVNVHSNLTHLAKRANADGEVESTSHNNPSLPHEAASTIRKEGSLSNPLHSQAKNHALEESSSGLHSSRNGNMPTATASTLGCSVQVVISPPPGVIRVYPRALNMTLPEGSVVVISDENWIAVTGRADPS</sequence>
<dbReference type="PANTHER" id="PTHR46031:SF16">
    <property type="entry name" value="DOUBLE-STRANDED RNA-BINDING PROTEIN 4"/>
    <property type="match status" value="1"/>
</dbReference>
<accession>A0AAN7LH15</accession>
<evidence type="ECO:0000256" key="1">
    <source>
        <dbReference type="ARBA" id="ARBA00022737"/>
    </source>
</evidence>
<evidence type="ECO:0000256" key="4">
    <source>
        <dbReference type="SAM" id="MobiDB-lite"/>
    </source>
</evidence>
<feature type="region of interest" description="Disordered" evidence="4">
    <location>
        <begin position="70"/>
        <end position="93"/>
    </location>
</feature>
<dbReference type="Pfam" id="PF00035">
    <property type="entry name" value="dsrm"/>
    <property type="match status" value="3"/>
</dbReference>
<keyword evidence="7" id="KW-1185">Reference proteome</keyword>
<dbReference type="SUPFAM" id="SSF54768">
    <property type="entry name" value="dsRNA-binding domain-like"/>
    <property type="match status" value="3"/>
</dbReference>
<keyword evidence="2 3" id="KW-0694">RNA-binding</keyword>
<reference evidence="6 7" key="1">
    <citation type="journal article" date="2023" name="Hortic Res">
        <title>Pangenome of water caltrop reveals structural variations and asymmetric subgenome divergence after allopolyploidization.</title>
        <authorList>
            <person name="Zhang X."/>
            <person name="Chen Y."/>
            <person name="Wang L."/>
            <person name="Yuan Y."/>
            <person name="Fang M."/>
            <person name="Shi L."/>
            <person name="Lu R."/>
            <person name="Comes H.P."/>
            <person name="Ma Y."/>
            <person name="Chen Y."/>
            <person name="Huang G."/>
            <person name="Zhou Y."/>
            <person name="Zheng Z."/>
            <person name="Qiu Y."/>
        </authorList>
    </citation>
    <scope>NUCLEOTIDE SEQUENCE [LARGE SCALE GENOMIC DNA]</scope>
    <source>
        <strain evidence="6">F231</strain>
    </source>
</reference>